<feature type="domain" description="Ribonuclease J C-terminal" evidence="1">
    <location>
        <begin position="451"/>
        <end position="551"/>
    </location>
</feature>
<dbReference type="AlphaFoldDB" id="A0A084F132"/>
<reference evidence="2 3" key="1">
    <citation type="submission" date="2014-02" db="EMBL/GenBank/DDBJ databases">
        <title>Genome sequence of Ureaplasma diversum strain 246.</title>
        <authorList>
            <person name="Sirand-Pugnet P."/>
            <person name="Breton M."/>
            <person name="Dordet-Frisoni E."/>
            <person name="Baranowski E."/>
            <person name="Barre A."/>
            <person name="Couture C."/>
            <person name="Dupuy V."/>
            <person name="Gaurivaud P."/>
            <person name="Jacob D."/>
            <person name="Lemaitre C."/>
            <person name="Manso-Silvan L."/>
            <person name="Nikolski M."/>
            <person name="Nouvel L.-X."/>
            <person name="Poumarat F."/>
            <person name="Tardy F."/>
            <person name="Thebault P."/>
            <person name="Theil S."/>
            <person name="Citti C."/>
            <person name="Thiaucourt F."/>
            <person name="Blanchard A."/>
        </authorList>
    </citation>
    <scope>NUCLEOTIDE SEQUENCE [LARGE SCALE GENOMIC DNA]</scope>
    <source>
        <strain evidence="2 3">NCTC 246</strain>
    </source>
</reference>
<dbReference type="OrthoDB" id="401053at2"/>
<comment type="caution">
    <text evidence="2">The sequence shown here is derived from an EMBL/GenBank/DDBJ whole genome shotgun (WGS) entry which is preliminary data.</text>
</comment>
<keyword evidence="3" id="KW-1185">Reference proteome</keyword>
<evidence type="ECO:0000259" key="1">
    <source>
        <dbReference type="Pfam" id="PF17770"/>
    </source>
</evidence>
<dbReference type="eggNOG" id="COG0595">
    <property type="taxonomic scope" value="Bacteria"/>
</dbReference>
<dbReference type="PANTHER" id="PTHR43694">
    <property type="entry name" value="RIBONUCLEASE J"/>
    <property type="match status" value="1"/>
</dbReference>
<dbReference type="RefSeq" id="WP_038102123.1">
    <property type="nucleotide sequence ID" value="NZ_JFDP01000032.1"/>
</dbReference>
<evidence type="ECO:0000313" key="3">
    <source>
        <dbReference type="Proteomes" id="UP000028537"/>
    </source>
</evidence>
<proteinExistence type="predicted"/>
<dbReference type="InterPro" id="IPR042173">
    <property type="entry name" value="RNase_J_2"/>
</dbReference>
<accession>A0A084F132</accession>
<organism evidence="2 3">
    <name type="scientific">Ureaplasma diversum NCTC 246</name>
    <dbReference type="NCBI Taxonomy" id="1188241"/>
    <lineage>
        <taxon>Bacteria</taxon>
        <taxon>Bacillati</taxon>
        <taxon>Mycoplasmatota</taxon>
        <taxon>Mycoplasmoidales</taxon>
        <taxon>Mycoplasmoidaceae</taxon>
        <taxon>Ureaplasma</taxon>
    </lineage>
</organism>
<gene>
    <name evidence="2" type="ORF">UDIV_1870</name>
</gene>
<dbReference type="PANTHER" id="PTHR43694:SF1">
    <property type="entry name" value="RIBONUCLEASE J"/>
    <property type="match status" value="1"/>
</dbReference>
<dbReference type="SUPFAM" id="SSF56281">
    <property type="entry name" value="Metallo-hydrolase/oxidoreductase"/>
    <property type="match status" value="1"/>
</dbReference>
<dbReference type="EMBL" id="JFDP01000032">
    <property type="protein sequence ID" value="KEZ23924.1"/>
    <property type="molecule type" value="Genomic_DNA"/>
</dbReference>
<name>A0A084F132_9BACT</name>
<dbReference type="Gene3D" id="3.10.20.580">
    <property type="match status" value="1"/>
</dbReference>
<dbReference type="InterPro" id="IPR036866">
    <property type="entry name" value="RibonucZ/Hydroxyglut_hydro"/>
</dbReference>
<dbReference type="InterPro" id="IPR041636">
    <property type="entry name" value="RNase_J_C"/>
</dbReference>
<evidence type="ECO:0000313" key="2">
    <source>
        <dbReference type="EMBL" id="KEZ23924.1"/>
    </source>
</evidence>
<sequence>MAKINFLALGGQDERDKSCFVVEVNDEIFVFNAGVKLPPNDISGINAIIADFSYLEANAKKIKGIFVGTPSFANVTGLRLLLSQINPKTPIYTSSIGAGIIKRVFDQKSHIKKVEPNIIELEPIKDKKVGSIFTTAFKITNSLPHSYGYVLKTEDGAIVYIDEFIISNDRNKTFDSQINFLNSITKNNTLALIIGTGQSGLNAYTAPSHKNKSFYEDALNKANQRLIVASDSSDAYSIFTLATIAKQQTKPFIIYSNNFINVFSSVIKQGLYNNKNLMSTPIAEMNKLEKAIIVIADNPDNLFNRLKKIIGGEDKLLTINPNDYFVLGFPVIAGIEMLVANLCDELGRKDIDFSLLPKDYLRMVQSDEDCKHVVNLLQPRYVIPINGLYKQEVKFTQAVTSSWIKNEQVISLDNGEQVFVEDKNLLPKRNRVPIEEKFLSMYNALDVGSGVIYERLQMSENGVVSISFIFDKQCQKLLNSVQFKYYGVVNNGPFSLSKVEEIEATFKERMGECLFYDKNKKLDIKETKAALKRLLARLFEKKFNKRPLVLSNFIDYTTIK</sequence>
<dbReference type="Pfam" id="PF17770">
    <property type="entry name" value="RNase_J_C"/>
    <property type="match status" value="1"/>
</dbReference>
<dbReference type="Gene3D" id="3.40.50.10710">
    <property type="entry name" value="Metallo-hydrolase/oxidoreductase"/>
    <property type="match status" value="1"/>
</dbReference>
<protein>
    <recommendedName>
        <fullName evidence="1">Ribonuclease J C-terminal domain-containing protein</fullName>
    </recommendedName>
</protein>
<dbReference type="Proteomes" id="UP000028537">
    <property type="component" value="Unassembled WGS sequence"/>
</dbReference>
<dbReference type="Gene3D" id="3.60.15.10">
    <property type="entry name" value="Ribonuclease Z/Hydroxyacylglutathione hydrolase-like"/>
    <property type="match status" value="1"/>
</dbReference>